<accession>A0A2T1A2Q2</accession>
<protein>
    <submittedName>
        <fullName evidence="2">Uncharacterized protein</fullName>
    </submittedName>
</protein>
<comment type="caution">
    <text evidence="2">The sequence shown here is derived from an EMBL/GenBank/DDBJ whole genome shotgun (WGS) entry which is preliminary data.</text>
</comment>
<evidence type="ECO:0000256" key="1">
    <source>
        <dbReference type="SAM" id="Phobius"/>
    </source>
</evidence>
<reference evidence="2 3" key="1">
    <citation type="submission" date="2018-03" db="EMBL/GenBank/DDBJ databases">
        <title>Genomic Encyclopedia of Archaeal and Bacterial Type Strains, Phase II (KMG-II): from individual species to whole genera.</title>
        <authorList>
            <person name="Goeker M."/>
        </authorList>
    </citation>
    <scope>NUCLEOTIDE SEQUENCE [LARGE SCALE GENOMIC DNA]</scope>
    <source>
        <strain evidence="2 3">DSM 100065</strain>
    </source>
</reference>
<dbReference type="EMBL" id="PVUE01000004">
    <property type="protein sequence ID" value="PRZ42767.1"/>
    <property type="molecule type" value="Genomic_DNA"/>
</dbReference>
<name>A0A2T1A2Q2_9ACTN</name>
<dbReference type="AlphaFoldDB" id="A0A2T1A2Q2"/>
<keyword evidence="1" id="KW-0472">Membrane</keyword>
<keyword evidence="3" id="KW-1185">Reference proteome</keyword>
<keyword evidence="1" id="KW-1133">Transmembrane helix</keyword>
<gene>
    <name evidence="2" type="ORF">CLV47_104113</name>
</gene>
<keyword evidence="1" id="KW-0812">Transmembrane</keyword>
<evidence type="ECO:0000313" key="3">
    <source>
        <dbReference type="Proteomes" id="UP000237752"/>
    </source>
</evidence>
<feature type="transmembrane region" description="Helical" evidence="1">
    <location>
        <begin position="20"/>
        <end position="39"/>
    </location>
</feature>
<dbReference type="RefSeq" id="WP_170110989.1">
    <property type="nucleotide sequence ID" value="NZ_PVUE01000004.1"/>
</dbReference>
<organism evidence="2 3">
    <name type="scientific">Antricoccus suffuscus</name>
    <dbReference type="NCBI Taxonomy" id="1629062"/>
    <lineage>
        <taxon>Bacteria</taxon>
        <taxon>Bacillati</taxon>
        <taxon>Actinomycetota</taxon>
        <taxon>Actinomycetes</taxon>
        <taxon>Geodermatophilales</taxon>
        <taxon>Antricoccaceae</taxon>
        <taxon>Antricoccus</taxon>
    </lineage>
</organism>
<proteinExistence type="predicted"/>
<sequence length="51" mass="6004">MYTWLWRKLPGGLPLKLLQVLILFLAVTALLFFVIFPWIEPLMPYNNVTVN</sequence>
<evidence type="ECO:0000313" key="2">
    <source>
        <dbReference type="EMBL" id="PRZ42767.1"/>
    </source>
</evidence>
<dbReference type="Proteomes" id="UP000237752">
    <property type="component" value="Unassembled WGS sequence"/>
</dbReference>